<dbReference type="NCBIfam" id="TIGR00675">
    <property type="entry name" value="dcm"/>
    <property type="match status" value="1"/>
</dbReference>
<keyword evidence="4" id="KW-0680">Restriction system</keyword>
<dbReference type="InterPro" id="IPR018117">
    <property type="entry name" value="C5_DNA_meth_AS"/>
</dbReference>
<comment type="caution">
    <text evidence="9">The sequence shown here is derived from an EMBL/GenBank/DDBJ whole genome shotgun (WGS) entry which is preliminary data.</text>
</comment>
<dbReference type="EMBL" id="JBHRVD010000001">
    <property type="protein sequence ID" value="MFC3326081.1"/>
    <property type="molecule type" value="Genomic_DNA"/>
</dbReference>
<evidence type="ECO:0000256" key="3">
    <source>
        <dbReference type="ARBA" id="ARBA00022691"/>
    </source>
</evidence>
<dbReference type="PANTHER" id="PTHR10629:SF52">
    <property type="entry name" value="DNA (CYTOSINE-5)-METHYLTRANSFERASE 1"/>
    <property type="match status" value="1"/>
</dbReference>
<dbReference type="InterPro" id="IPR029063">
    <property type="entry name" value="SAM-dependent_MTases_sf"/>
</dbReference>
<evidence type="ECO:0000256" key="8">
    <source>
        <dbReference type="RuleBase" id="RU000417"/>
    </source>
</evidence>
<feature type="active site" evidence="6">
    <location>
        <position position="79"/>
    </location>
</feature>
<dbReference type="PANTHER" id="PTHR10629">
    <property type="entry name" value="CYTOSINE-SPECIFIC METHYLTRANSFERASE"/>
    <property type="match status" value="1"/>
</dbReference>
<reference evidence="10" key="1">
    <citation type="journal article" date="2019" name="Int. J. Syst. Evol. Microbiol.">
        <title>The Global Catalogue of Microorganisms (GCM) 10K type strain sequencing project: providing services to taxonomists for standard genome sequencing and annotation.</title>
        <authorList>
            <consortium name="The Broad Institute Genomics Platform"/>
            <consortium name="The Broad Institute Genome Sequencing Center for Infectious Disease"/>
            <person name="Wu L."/>
            <person name="Ma J."/>
        </authorList>
    </citation>
    <scope>NUCLEOTIDE SEQUENCE [LARGE SCALE GENOMIC DNA]</scope>
    <source>
        <strain evidence="10">ICMP 19515</strain>
    </source>
</reference>
<dbReference type="RefSeq" id="WP_378984639.1">
    <property type="nucleotide sequence ID" value="NZ_JBHRVD010000001.1"/>
</dbReference>
<evidence type="ECO:0000313" key="9">
    <source>
        <dbReference type="EMBL" id="MFC3326081.1"/>
    </source>
</evidence>
<dbReference type="EC" id="2.1.1.37" evidence="8"/>
<evidence type="ECO:0000256" key="6">
    <source>
        <dbReference type="PROSITE-ProRule" id="PRU01016"/>
    </source>
</evidence>
<organism evidence="9 10">
    <name type="scientific">Mesorhizobium cantuariense</name>
    <dbReference type="NCBI Taxonomy" id="1300275"/>
    <lineage>
        <taxon>Bacteria</taxon>
        <taxon>Pseudomonadati</taxon>
        <taxon>Pseudomonadota</taxon>
        <taxon>Alphaproteobacteria</taxon>
        <taxon>Hyphomicrobiales</taxon>
        <taxon>Phyllobacteriaceae</taxon>
        <taxon>Mesorhizobium</taxon>
    </lineage>
</organism>
<keyword evidence="10" id="KW-1185">Reference proteome</keyword>
<comment type="catalytic activity">
    <reaction evidence="5 8">
        <text>a 2'-deoxycytidine in DNA + S-adenosyl-L-methionine = a 5-methyl-2'-deoxycytidine in DNA + S-adenosyl-L-homocysteine + H(+)</text>
        <dbReference type="Rhea" id="RHEA:13681"/>
        <dbReference type="Rhea" id="RHEA-COMP:11369"/>
        <dbReference type="Rhea" id="RHEA-COMP:11370"/>
        <dbReference type="ChEBI" id="CHEBI:15378"/>
        <dbReference type="ChEBI" id="CHEBI:57856"/>
        <dbReference type="ChEBI" id="CHEBI:59789"/>
        <dbReference type="ChEBI" id="CHEBI:85452"/>
        <dbReference type="ChEBI" id="CHEBI:85454"/>
        <dbReference type="EC" id="2.1.1.37"/>
    </reaction>
</comment>
<sequence length="349" mass="38396">MLLSLFCGAGGLDLGFEATDYEIGLAFDLRTDSIASYNHNRKGAHRGHIGDVSKLTLAEFDRLHGATFEPEGIIGGPPCQSFSRANTVYLEADPRHSLPLAYAELLKSLNQRKTVKFFVMENVTGLMSDRHAHRLRRIEKAFNDAGFSLSRAVLLATDYATPQIRERVFVIGLNRELYGEAAWSPPAKVVTADGRRPDVRGAIGDLPDATFFDRDLKPSGIAHHPNHWCMRPKSPKFTTPGALRPGDGRNRSFKTLAWESPSPTVAYGHREVHIHPDCHRRLSVYEAMLLQGFPKKYELLGSLSSQIIQVSEAVPPPVAAAVAASVRARVAELDAQIAAGRAEKQRARG</sequence>
<evidence type="ECO:0000256" key="4">
    <source>
        <dbReference type="ARBA" id="ARBA00022747"/>
    </source>
</evidence>
<evidence type="ECO:0000256" key="1">
    <source>
        <dbReference type="ARBA" id="ARBA00022603"/>
    </source>
</evidence>
<keyword evidence="2 6" id="KW-0808">Transferase</keyword>
<dbReference type="SUPFAM" id="SSF53335">
    <property type="entry name" value="S-adenosyl-L-methionine-dependent methyltransferases"/>
    <property type="match status" value="1"/>
</dbReference>
<dbReference type="Gene3D" id="3.90.120.10">
    <property type="entry name" value="DNA Methylase, subunit A, domain 2"/>
    <property type="match status" value="1"/>
</dbReference>
<protein>
    <recommendedName>
        <fullName evidence="8">Cytosine-specific methyltransferase</fullName>
        <ecNumber evidence="8">2.1.1.37</ecNumber>
    </recommendedName>
</protein>
<comment type="similarity">
    <text evidence="6 7">Belongs to the class I-like SAM-binding methyltransferase superfamily. C5-methyltransferase family.</text>
</comment>
<name>A0ABV7MVV0_9HYPH</name>
<evidence type="ECO:0000256" key="7">
    <source>
        <dbReference type="RuleBase" id="RU000416"/>
    </source>
</evidence>
<dbReference type="Proteomes" id="UP001595648">
    <property type="component" value="Unassembled WGS sequence"/>
</dbReference>
<dbReference type="GO" id="GO:0003886">
    <property type="term" value="F:DNA (cytosine-5-)-methyltransferase activity"/>
    <property type="evidence" value="ECO:0007669"/>
    <property type="project" value="UniProtKB-EC"/>
</dbReference>
<keyword evidence="3 6" id="KW-0949">S-adenosyl-L-methionine</keyword>
<accession>A0ABV7MVV0</accession>
<proteinExistence type="inferred from homology"/>
<dbReference type="GO" id="GO:0032259">
    <property type="term" value="P:methylation"/>
    <property type="evidence" value="ECO:0007669"/>
    <property type="project" value="UniProtKB-KW"/>
</dbReference>
<evidence type="ECO:0000313" key="10">
    <source>
        <dbReference type="Proteomes" id="UP001595648"/>
    </source>
</evidence>
<dbReference type="InterPro" id="IPR001525">
    <property type="entry name" value="C5_MeTfrase"/>
</dbReference>
<dbReference type="InterPro" id="IPR050390">
    <property type="entry name" value="C5-Methyltransferase"/>
</dbReference>
<evidence type="ECO:0000256" key="2">
    <source>
        <dbReference type="ARBA" id="ARBA00022679"/>
    </source>
</evidence>
<dbReference type="PRINTS" id="PR00105">
    <property type="entry name" value="C5METTRFRASE"/>
</dbReference>
<dbReference type="Gene3D" id="3.40.50.150">
    <property type="entry name" value="Vaccinia Virus protein VP39"/>
    <property type="match status" value="1"/>
</dbReference>
<gene>
    <name evidence="9" type="ORF">ACFOJ9_30620</name>
</gene>
<evidence type="ECO:0000256" key="5">
    <source>
        <dbReference type="ARBA" id="ARBA00047422"/>
    </source>
</evidence>
<dbReference type="PROSITE" id="PS51679">
    <property type="entry name" value="SAM_MT_C5"/>
    <property type="match status" value="1"/>
</dbReference>
<keyword evidence="1 6" id="KW-0489">Methyltransferase</keyword>
<dbReference type="PROSITE" id="PS00094">
    <property type="entry name" value="C5_MTASE_1"/>
    <property type="match status" value="1"/>
</dbReference>
<dbReference type="Pfam" id="PF00145">
    <property type="entry name" value="DNA_methylase"/>
    <property type="match status" value="1"/>
</dbReference>